<dbReference type="OrthoDB" id="3692978at2"/>
<dbReference type="BioCyc" id="SESP1179773:BN6_RS13155-MONOMER"/>
<dbReference type="HOGENOM" id="CLU_2510702_0_0_11"/>
<protein>
    <submittedName>
        <fullName evidence="1">Uncharacterized protein</fullName>
    </submittedName>
</protein>
<dbReference type="STRING" id="1179773.BN6_27130"/>
<reference evidence="1 2" key="1">
    <citation type="journal article" date="2012" name="BMC Genomics">
        <title>Complete genome sequence of Saccharothrix espanaensis DSM 44229T and comparison to the other completely sequenced Pseudonocardiaceae.</title>
        <authorList>
            <person name="Strobel T."/>
            <person name="Al-Dilaimi A."/>
            <person name="Blom J."/>
            <person name="Gessner A."/>
            <person name="Kalinowski J."/>
            <person name="Luzhetska M."/>
            <person name="Puhler A."/>
            <person name="Szczepanowski R."/>
            <person name="Bechthold A."/>
            <person name="Ruckert C."/>
        </authorList>
    </citation>
    <scope>NUCLEOTIDE SEQUENCE [LARGE SCALE GENOMIC DNA]</scope>
    <source>
        <strain evidence="2">ATCC 51144 / DSM 44229 / JCM 9112 / NBRC 15066 / NRRL 15764</strain>
    </source>
</reference>
<keyword evidence="2" id="KW-1185">Reference proteome</keyword>
<name>K0JR41_SACES</name>
<organism evidence="1 2">
    <name type="scientific">Saccharothrix espanaensis (strain ATCC 51144 / DSM 44229 / JCM 9112 / NBRC 15066 / NRRL 15764)</name>
    <dbReference type="NCBI Taxonomy" id="1179773"/>
    <lineage>
        <taxon>Bacteria</taxon>
        <taxon>Bacillati</taxon>
        <taxon>Actinomycetota</taxon>
        <taxon>Actinomycetes</taxon>
        <taxon>Pseudonocardiales</taxon>
        <taxon>Pseudonocardiaceae</taxon>
        <taxon>Saccharothrix</taxon>
    </lineage>
</organism>
<proteinExistence type="predicted"/>
<dbReference type="PATRIC" id="fig|1179773.3.peg.2710"/>
<sequence length="85" mass="9674">MAHRFQQLSVIESTGRKSSYLLLERHDEVTDEPLESWAADRLRAGRYARGLYVAERGHVADDWPEDEYDSDVEVVSDGHGTVKVV</sequence>
<dbReference type="EMBL" id="HE804045">
    <property type="protein sequence ID" value="CCH30025.1"/>
    <property type="molecule type" value="Genomic_DNA"/>
</dbReference>
<dbReference type="Proteomes" id="UP000006281">
    <property type="component" value="Chromosome"/>
</dbReference>
<evidence type="ECO:0000313" key="2">
    <source>
        <dbReference type="Proteomes" id="UP000006281"/>
    </source>
</evidence>
<dbReference type="AlphaFoldDB" id="K0JR41"/>
<gene>
    <name evidence="1" type="ordered locus">BN6_27130</name>
</gene>
<accession>K0JR41</accession>
<evidence type="ECO:0000313" key="1">
    <source>
        <dbReference type="EMBL" id="CCH30025.1"/>
    </source>
</evidence>
<dbReference type="RefSeq" id="WP_015100137.1">
    <property type="nucleotide sequence ID" value="NC_019673.1"/>
</dbReference>
<dbReference type="KEGG" id="sesp:BN6_27130"/>